<reference evidence="2" key="1">
    <citation type="journal article" date="2020" name="Stud. Mycol.">
        <title>101 Dothideomycetes genomes: a test case for predicting lifestyles and emergence of pathogens.</title>
        <authorList>
            <person name="Haridas S."/>
            <person name="Albert R."/>
            <person name="Binder M."/>
            <person name="Bloem J."/>
            <person name="Labutti K."/>
            <person name="Salamov A."/>
            <person name="Andreopoulos B."/>
            <person name="Baker S."/>
            <person name="Barry K."/>
            <person name="Bills G."/>
            <person name="Bluhm B."/>
            <person name="Cannon C."/>
            <person name="Castanera R."/>
            <person name="Culley D."/>
            <person name="Daum C."/>
            <person name="Ezra D."/>
            <person name="Gonzalez J."/>
            <person name="Henrissat B."/>
            <person name="Kuo A."/>
            <person name="Liang C."/>
            <person name="Lipzen A."/>
            <person name="Lutzoni F."/>
            <person name="Magnuson J."/>
            <person name="Mondo S."/>
            <person name="Nolan M."/>
            <person name="Ohm R."/>
            <person name="Pangilinan J."/>
            <person name="Park H.-J."/>
            <person name="Ramirez L."/>
            <person name="Alfaro M."/>
            <person name="Sun H."/>
            <person name="Tritt A."/>
            <person name="Yoshinaga Y."/>
            <person name="Zwiers L.-H."/>
            <person name="Turgeon B."/>
            <person name="Goodwin S."/>
            <person name="Spatafora J."/>
            <person name="Crous P."/>
            <person name="Grigoriev I."/>
        </authorList>
    </citation>
    <scope>NUCLEOTIDE SEQUENCE</scope>
    <source>
        <strain evidence="2">CBS 116005</strain>
    </source>
</reference>
<feature type="region of interest" description="Disordered" evidence="1">
    <location>
        <begin position="38"/>
        <end position="117"/>
    </location>
</feature>
<dbReference type="OrthoDB" id="10589935at2759"/>
<evidence type="ECO:0000313" key="2">
    <source>
        <dbReference type="EMBL" id="KAF2773238.1"/>
    </source>
</evidence>
<keyword evidence="3" id="KW-1185">Reference proteome</keyword>
<gene>
    <name evidence="2" type="ORF">EJ03DRAFT_323746</name>
</gene>
<organism evidence="2 3">
    <name type="scientific">Teratosphaeria nubilosa</name>
    <dbReference type="NCBI Taxonomy" id="161662"/>
    <lineage>
        <taxon>Eukaryota</taxon>
        <taxon>Fungi</taxon>
        <taxon>Dikarya</taxon>
        <taxon>Ascomycota</taxon>
        <taxon>Pezizomycotina</taxon>
        <taxon>Dothideomycetes</taxon>
        <taxon>Dothideomycetidae</taxon>
        <taxon>Mycosphaerellales</taxon>
        <taxon>Teratosphaeriaceae</taxon>
        <taxon>Teratosphaeria</taxon>
    </lineage>
</organism>
<protein>
    <submittedName>
        <fullName evidence="2">Uncharacterized protein</fullName>
    </submittedName>
</protein>
<dbReference type="EMBL" id="ML995811">
    <property type="protein sequence ID" value="KAF2773238.1"/>
    <property type="molecule type" value="Genomic_DNA"/>
</dbReference>
<accession>A0A6G1LLD7</accession>
<feature type="compositionally biased region" description="Basic and acidic residues" evidence="1">
    <location>
        <begin position="38"/>
        <end position="58"/>
    </location>
</feature>
<dbReference type="AlphaFoldDB" id="A0A6G1LLD7"/>
<feature type="compositionally biased region" description="Basic and acidic residues" evidence="1">
    <location>
        <begin position="107"/>
        <end position="117"/>
    </location>
</feature>
<name>A0A6G1LLD7_9PEZI</name>
<evidence type="ECO:0000313" key="3">
    <source>
        <dbReference type="Proteomes" id="UP000799436"/>
    </source>
</evidence>
<dbReference type="Proteomes" id="UP000799436">
    <property type="component" value="Unassembled WGS sequence"/>
</dbReference>
<feature type="compositionally biased region" description="Low complexity" evidence="1">
    <location>
        <begin position="59"/>
        <end position="69"/>
    </location>
</feature>
<evidence type="ECO:0000256" key="1">
    <source>
        <dbReference type="SAM" id="MobiDB-lite"/>
    </source>
</evidence>
<proteinExistence type="predicted"/>
<sequence length="117" mass="12685">MGATLSKEEEARIAQKQREEIDALAAKYKAEVISERLSRVRASKEARARAKKEAERLASKAAQSKSSTAPQNSATPTRKAKSGAPVVPLRPKKTVSDTNGDAKGVQKVKDNQRDNGR</sequence>